<dbReference type="CDD" id="cd04301">
    <property type="entry name" value="NAT_SF"/>
    <property type="match status" value="1"/>
</dbReference>
<evidence type="ECO:0000259" key="1">
    <source>
        <dbReference type="PROSITE" id="PS51186"/>
    </source>
</evidence>
<dbReference type="Gene3D" id="3.40.630.30">
    <property type="match status" value="1"/>
</dbReference>
<comment type="caution">
    <text evidence="2">The sequence shown here is derived from an EMBL/GenBank/DDBJ whole genome shotgun (WGS) entry which is preliminary data.</text>
</comment>
<dbReference type="Proteomes" id="UP001521116">
    <property type="component" value="Unassembled WGS sequence"/>
</dbReference>
<dbReference type="EMBL" id="JAJVDC020000027">
    <property type="protein sequence ID" value="KAL1632729.1"/>
    <property type="molecule type" value="Genomic_DNA"/>
</dbReference>
<evidence type="ECO:0000313" key="3">
    <source>
        <dbReference type="Proteomes" id="UP001521116"/>
    </source>
</evidence>
<proteinExistence type="predicted"/>
<dbReference type="PROSITE" id="PS51186">
    <property type="entry name" value="GNAT"/>
    <property type="match status" value="1"/>
</dbReference>
<reference evidence="2 3" key="1">
    <citation type="submission" date="2024-02" db="EMBL/GenBank/DDBJ databases">
        <title>De novo assembly and annotation of 12 fungi associated with fruit tree decline syndrome in Ontario, Canada.</title>
        <authorList>
            <person name="Sulman M."/>
            <person name="Ellouze W."/>
            <person name="Ilyukhin E."/>
        </authorList>
    </citation>
    <scope>NUCLEOTIDE SEQUENCE [LARGE SCALE GENOMIC DNA]</scope>
    <source>
        <strain evidence="2 3">M1-105</strain>
    </source>
</reference>
<dbReference type="SUPFAM" id="SSF55729">
    <property type="entry name" value="Acyl-CoA N-acyltransferases (Nat)"/>
    <property type="match status" value="1"/>
</dbReference>
<dbReference type="InterPro" id="IPR000182">
    <property type="entry name" value="GNAT_dom"/>
</dbReference>
<feature type="domain" description="N-acetyltransferase" evidence="1">
    <location>
        <begin position="74"/>
        <end position="241"/>
    </location>
</feature>
<name>A0ABR3SZH5_9PEZI</name>
<sequence>MERRLRLIRIASPKREAENHRLTLKNAERRVALEVYETAVDGSQPRLEVLAFEQFVSDFDEENVIQSTKIGSCIGIIFNRKHALNNSFNITTQNHGFQMRTFVQCVYDESGKLLPSLVEPARNPVNEPRPADAGSAAANRELIGEHSFILVERIAVSTAHRRQGIGSQMLRSMLTDALETLPHVGFAVSWPCASDVDCADMGFPPGARVPAGRGQQRAEDFHHAMGFRRLGLTRFWAKALR</sequence>
<gene>
    <name evidence="2" type="ORF">SLS56_003426</name>
</gene>
<evidence type="ECO:0000313" key="2">
    <source>
        <dbReference type="EMBL" id="KAL1632729.1"/>
    </source>
</evidence>
<dbReference type="InterPro" id="IPR016181">
    <property type="entry name" value="Acyl_CoA_acyltransferase"/>
</dbReference>
<organism evidence="2 3">
    <name type="scientific">Neofusicoccum ribis</name>
    <dbReference type="NCBI Taxonomy" id="45134"/>
    <lineage>
        <taxon>Eukaryota</taxon>
        <taxon>Fungi</taxon>
        <taxon>Dikarya</taxon>
        <taxon>Ascomycota</taxon>
        <taxon>Pezizomycotina</taxon>
        <taxon>Dothideomycetes</taxon>
        <taxon>Dothideomycetes incertae sedis</taxon>
        <taxon>Botryosphaeriales</taxon>
        <taxon>Botryosphaeriaceae</taxon>
        <taxon>Neofusicoccum</taxon>
    </lineage>
</organism>
<protein>
    <recommendedName>
        <fullName evidence="1">N-acetyltransferase domain-containing protein</fullName>
    </recommendedName>
</protein>
<accession>A0ABR3SZH5</accession>
<keyword evidence="3" id="KW-1185">Reference proteome</keyword>